<dbReference type="AlphaFoldDB" id="A0A816YNE6"/>
<accession>A0A816YNE6</accession>
<reference evidence="1" key="1">
    <citation type="submission" date="2021-01" db="EMBL/GenBank/DDBJ databases">
        <authorList>
            <consortium name="Genoscope - CEA"/>
            <person name="William W."/>
        </authorList>
    </citation>
    <scope>NUCLEOTIDE SEQUENCE</scope>
</reference>
<gene>
    <name evidence="1" type="ORF">DARMORV10_A07P15900.1</name>
</gene>
<feature type="non-terminal residue" evidence="1">
    <location>
        <position position="1"/>
    </location>
</feature>
<sequence>VYTFSQPSLQPVPHNFTCPADSKLDLISTINYPSIGVSGFKGNENKRVHRTVINVNIQATPEKLQDYYEIFIEHLPGNIRKH</sequence>
<dbReference type="Proteomes" id="UP001295469">
    <property type="component" value="Chromosome A07"/>
</dbReference>
<evidence type="ECO:0000313" key="1">
    <source>
        <dbReference type="EMBL" id="CAF2162947.1"/>
    </source>
</evidence>
<protein>
    <submittedName>
        <fullName evidence="1">(rape) hypothetical protein</fullName>
    </submittedName>
</protein>
<name>A0A816YNE6_BRANA</name>
<organism evidence="1">
    <name type="scientific">Brassica napus</name>
    <name type="common">Rape</name>
    <dbReference type="NCBI Taxonomy" id="3708"/>
    <lineage>
        <taxon>Eukaryota</taxon>
        <taxon>Viridiplantae</taxon>
        <taxon>Streptophyta</taxon>
        <taxon>Embryophyta</taxon>
        <taxon>Tracheophyta</taxon>
        <taxon>Spermatophyta</taxon>
        <taxon>Magnoliopsida</taxon>
        <taxon>eudicotyledons</taxon>
        <taxon>Gunneridae</taxon>
        <taxon>Pentapetalae</taxon>
        <taxon>rosids</taxon>
        <taxon>malvids</taxon>
        <taxon>Brassicales</taxon>
        <taxon>Brassicaceae</taxon>
        <taxon>Brassiceae</taxon>
        <taxon>Brassica</taxon>
    </lineage>
</organism>
<proteinExistence type="predicted"/>
<dbReference type="EMBL" id="HG994361">
    <property type="protein sequence ID" value="CAF2162947.1"/>
    <property type="molecule type" value="Genomic_DNA"/>
</dbReference>